<name>A0A7M5TST2_9CNID</name>
<dbReference type="GO" id="GO:0016020">
    <property type="term" value="C:membrane"/>
    <property type="evidence" value="ECO:0007669"/>
    <property type="project" value="UniProtKB-SubCell"/>
</dbReference>
<dbReference type="EnsemblMetazoa" id="CLYHEMT001299.1">
    <property type="protein sequence ID" value="CLYHEMP001299.1"/>
    <property type="gene ID" value="CLYHEMG001299"/>
</dbReference>
<feature type="transmembrane region" description="Helical" evidence="11">
    <location>
        <begin position="1972"/>
        <end position="1997"/>
    </location>
</feature>
<keyword evidence="3" id="KW-0813">Transport</keyword>
<dbReference type="SMART" id="SM00382">
    <property type="entry name" value="AAA"/>
    <property type="match status" value="2"/>
</dbReference>
<protein>
    <recommendedName>
        <fullName evidence="12">ABC transporter domain-containing protein</fullName>
    </recommendedName>
</protein>
<sequence>MMAFANQLYLLLWKNYTLKKRKPFIFVAELTVPLILFLILVTIREHRPPDIMPDSKWPPMAMPSAGIVPLLQSFCPNTFNIYKKNGYLAFPNSSIEKILKDFAEVTNTPVFNAVTDMRKLESDYNEFYNDPAFSNIRRIRDTKFSDLLKKDSDFVEYLERNLSMTSQMADAFMNATFNGSEISSILLERNDGFVQQYLQQIVSQKAPTFSNLRRLQQSTILQTMFDPTSLLFGPAWLGFLASVSRVPGLSPNEIPRLNLLEGAFKDVFLNQSEIRFMSCDQEVFNRLIILPNAQNSETQKDQLQEFLCNLTNAQDASLARELQRAINWTAVLTQFHTDGPSMEMYEKKAKVIRDDLLKLSNLEDAFGKLVTLAKDLNLNLTEISHSSNTSRPSQLTQNANEIWKTLSPVICGTQYTGWEHKKKERSNDDIVPGLLDGRGESRYALEFMMYMLTHDPMVLYAPNGTEADQVVRKSGHFLKVMEDTKELAKKWLELSTKLDVFLTKNQTQIWLKRLLKSINDFPFMFDPHLSDVTEGSPLYETLPKNLQELIHQYNGSIFKEIARLQQQRKAGVTDTFNNVTKDDVIDYLRRTNATEWLQVETVREHLKKGIEMMIAKPNNKSTEITHKDIQLLTELDKIDYMAEGWQAVLKPMKLDLFYGFPNETMLNRYIQNRTRNSKGQQPLLSAILFDNVQKNGKLPKHLHYRIRMDSRIMFSTASVRSRYWVPGPLAGNAKYYYFGFAWMQDSLERAMIELMTGRNVSQPGLYIQEIPYPCYLSDNFMFVIQYIMPLCVVISFIYSVAILVQSIVYEKEQRLKEVMKMMGLSNTVHWAAWFITSIVGMLTIVILLTIVLKTGHILPNSNSYIIFVFLTLAAIATIMFCFLISIFFSKAKLAAACGGIIYFVTYMPYIFISIQEGGSNHIDVSSNFKTVASLFSTTAFGLGARYFALFEQNGVGLQWSNLSMSPIEGDDFNMGKVFTMLLADTFIYAILVWYIESIHPGTYGIPRPWYFPFQLSYWFGPQASLDCEMDCFKKSYKMAGNSEQNTAALLAVETEPTHLKLGVAIENLLKIYKKGSQPAVDHLSLNLYENQITSFLGHNGAGKTTTMSLLTGLFPSTSGTAYIYGKDIHTDMDSVRKSLGLCPQHNVLYGKLTVEETLWFYARLKGMSEKQVEFEIARMLEDIELPEKSNSFVDTLSGGMKRKLSVAIAFVGGSRTVILDEPTAGVDPYARRAIWELLEKYKDGRTILLSTHFMDEADILGDRIAIISHGKLRCVGSSLFLKTKFGDGYHLTLVKEPESRVAANSITKFIKAYASNTQMICETRYEVSYILPDKGKGKKDVLKDLFASLEERKEELGIKSFGLQDTTLEEVFLKVTEATMAGEEGNELTTNVNIETIPPTSPSTISTTSSEIPMSIRSPSIRTVSTRDPPSRMVSTDEEERSSPLFESPTARLIQTTPVKKPSHRRAFSTDLDLKPKAACAHRRTPSGTYCGHRRTLSSDLTFALTRGDINSPEHVKKVSSHKRIPSGTSKIQTIGSESWSYHVGTSSKINRNIERWQQFYALILKRFHHTKRNIKSLLTHIFLPGIFISIAMTVALSQPKANTYPKLVLSPTMFHPPPYHIPFSNSNPSSNISRKMEESLYLPSGISADCVFKNPNSTLREDFTYRYLRENLKELFDPFCYQQVGRKFNMELPEPISKSEQNFNISLTCNCTKNYQYKCDEGIEGNPETFNTVTRDTLHNIENRDFWTYLLQTNMKYRRKRYGALTFGDEQDVVPESVTQSKFSDIQKLYAKETARVWFSNKGYHAMPAFINAMDNALLRAMVPPEKGNPAAYGITGSSHPLNLTKNVLNMDSIRQGTDAVIAIFVIIAMSFVPASFVVFLVMERTTKAKHIQFVSGLSPVLYWLSNYIWDFLNFMIPAMACMFIFHAFAVPAYSSATNFPAVCALFICYGWSITPMMYPASFLFREASTAFVVLILLNLFLGITCTVTVSILQLFPSDPQLKLAFEIVKRISLLFPNYCLGRGLMDLAYTELLNQVYLQTGKFDKIRSPFEWELVTRSLVYMVTEGFIFFIITLLIEHFSTRSKRTVIIMDSASQNEDIDVSNERERVLSGGADDDVMRIENLTKIYNSRKTGKHLAVDRLCVGITRGECFGLLGVNGAGKTTTFKMLTGDIRPTAGDAYVENKSISHNPLSVHQKIGYCPQFDALFDHLTAKEHLYFYARLKGIPEHEISRIANWLIKKMALTRYANKPSKTYSGGNKRKLSAAIALLGNPSVIFMDEPTTGMDPGARRFLWNVILSIVKEGTKSVVLTSHSMEECEALCTRLAIMVNGKFKCLGSTQHLKDRFGDGYIVVIRIKGSLPNMEPIKNFMEETFENCIMKECHHNVVQFQIPSSSNRNLSQIFSTLENGSEKYIIEDYSVSQTSLDNVFVNFARNQRETKLENDLPFMSSTKKKEKRFKKLRSRYQKTKGEISNKKKKVKSRLTQLSTFPPNRGTSGGENGELPGEIGLNEDEVMLDEIDPFSIVDGDSLRLTMDV</sequence>
<feature type="transmembrane region" description="Helical" evidence="11">
    <location>
        <begin position="931"/>
        <end position="950"/>
    </location>
</feature>
<dbReference type="PANTHER" id="PTHR19229">
    <property type="entry name" value="ATP-BINDING CASSETTE TRANSPORTER SUBFAMILY A ABCA"/>
    <property type="match status" value="1"/>
</dbReference>
<feature type="transmembrane region" description="Helical" evidence="11">
    <location>
        <begin position="1941"/>
        <end position="1960"/>
    </location>
</feature>
<proteinExistence type="inferred from homology"/>
<dbReference type="Pfam" id="PF23321">
    <property type="entry name" value="R1_ABCA1"/>
    <property type="match status" value="1"/>
</dbReference>
<feature type="transmembrane region" description="Helical" evidence="11">
    <location>
        <begin position="977"/>
        <end position="995"/>
    </location>
</feature>
<evidence type="ECO:0000256" key="9">
    <source>
        <dbReference type="ARBA" id="ARBA00023136"/>
    </source>
</evidence>
<feature type="transmembrane region" description="Helical" evidence="11">
    <location>
        <begin position="893"/>
        <end position="911"/>
    </location>
</feature>
<dbReference type="CDD" id="cd03263">
    <property type="entry name" value="ABC_subfamily_A"/>
    <property type="match status" value="2"/>
</dbReference>
<keyword evidence="4 11" id="KW-0812">Transmembrane</keyword>
<comment type="subcellular location">
    <subcellularLocation>
        <location evidence="1">Membrane</location>
        <topology evidence="1">Multi-pass membrane protein</topology>
    </subcellularLocation>
</comment>
<evidence type="ECO:0000256" key="3">
    <source>
        <dbReference type="ARBA" id="ARBA00022448"/>
    </source>
</evidence>
<feature type="transmembrane region" description="Helical" evidence="11">
    <location>
        <begin position="24"/>
        <end position="43"/>
    </location>
</feature>
<feature type="transmembrane region" description="Helical" evidence="11">
    <location>
        <begin position="2060"/>
        <end position="2078"/>
    </location>
</feature>
<evidence type="ECO:0000313" key="13">
    <source>
        <dbReference type="EnsemblMetazoa" id="CLYHEMP001299.1"/>
    </source>
</evidence>
<dbReference type="Pfam" id="PF00005">
    <property type="entry name" value="ABC_tran"/>
    <property type="match status" value="2"/>
</dbReference>
<dbReference type="FunFam" id="3.40.50.300:FF:000327">
    <property type="entry name" value="ATP-binding cassette sub-family A member 3"/>
    <property type="match status" value="1"/>
</dbReference>
<evidence type="ECO:0000259" key="12">
    <source>
        <dbReference type="PROSITE" id="PS50893"/>
    </source>
</evidence>
<dbReference type="InterPro" id="IPR017871">
    <property type="entry name" value="ABC_transporter-like_CS"/>
</dbReference>
<evidence type="ECO:0000256" key="7">
    <source>
        <dbReference type="ARBA" id="ARBA00022840"/>
    </source>
</evidence>
<feature type="transmembrane region" description="Helical" evidence="11">
    <location>
        <begin position="830"/>
        <end position="852"/>
    </location>
</feature>
<feature type="compositionally biased region" description="Polar residues" evidence="10">
    <location>
        <begin position="1417"/>
        <end position="1428"/>
    </location>
</feature>
<dbReference type="InterPro" id="IPR003593">
    <property type="entry name" value="AAA+_ATPase"/>
</dbReference>
<dbReference type="GO" id="GO:0016887">
    <property type="term" value="F:ATP hydrolysis activity"/>
    <property type="evidence" value="ECO:0007669"/>
    <property type="project" value="InterPro"/>
</dbReference>
<dbReference type="RefSeq" id="XP_066919864.1">
    <property type="nucleotide sequence ID" value="XM_067063763.1"/>
</dbReference>
<evidence type="ECO:0000256" key="4">
    <source>
        <dbReference type="ARBA" id="ARBA00022692"/>
    </source>
</evidence>
<evidence type="ECO:0000256" key="8">
    <source>
        <dbReference type="ARBA" id="ARBA00022989"/>
    </source>
</evidence>
<dbReference type="InterPro" id="IPR013525">
    <property type="entry name" value="ABC2_TM"/>
</dbReference>
<feature type="transmembrane region" description="Helical" evidence="11">
    <location>
        <begin position="864"/>
        <end position="886"/>
    </location>
</feature>
<dbReference type="InterPro" id="IPR027417">
    <property type="entry name" value="P-loop_NTPase"/>
</dbReference>
<dbReference type="InterPro" id="IPR056264">
    <property type="entry name" value="R2_ABCA1-4-like"/>
</dbReference>
<dbReference type="PANTHER" id="PTHR19229:SF36">
    <property type="entry name" value="ATP-BINDING CASSETTE SUB-FAMILY A MEMBER 2"/>
    <property type="match status" value="1"/>
</dbReference>
<keyword evidence="14" id="KW-1185">Reference proteome</keyword>
<dbReference type="OrthoDB" id="6019247at2759"/>
<keyword evidence="8 11" id="KW-1133">Transmembrane helix</keyword>
<evidence type="ECO:0000256" key="5">
    <source>
        <dbReference type="ARBA" id="ARBA00022737"/>
    </source>
</evidence>
<dbReference type="PROSITE" id="PS00211">
    <property type="entry name" value="ABC_TRANSPORTER_1"/>
    <property type="match status" value="1"/>
</dbReference>
<evidence type="ECO:0000256" key="2">
    <source>
        <dbReference type="ARBA" id="ARBA00008869"/>
    </source>
</evidence>
<feature type="compositionally biased region" description="Low complexity" evidence="10">
    <location>
        <begin position="1394"/>
        <end position="1413"/>
    </location>
</feature>
<dbReference type="InterPro" id="IPR003439">
    <property type="entry name" value="ABC_transporter-like_ATP-bd"/>
</dbReference>
<evidence type="ECO:0000313" key="14">
    <source>
        <dbReference type="Proteomes" id="UP000594262"/>
    </source>
</evidence>
<evidence type="ECO:0000256" key="6">
    <source>
        <dbReference type="ARBA" id="ARBA00022741"/>
    </source>
</evidence>
<feature type="transmembrane region" description="Helical" evidence="11">
    <location>
        <begin position="1861"/>
        <end position="1884"/>
    </location>
</feature>
<organism evidence="13 14">
    <name type="scientific">Clytia hemisphaerica</name>
    <dbReference type="NCBI Taxonomy" id="252671"/>
    <lineage>
        <taxon>Eukaryota</taxon>
        <taxon>Metazoa</taxon>
        <taxon>Cnidaria</taxon>
        <taxon>Hydrozoa</taxon>
        <taxon>Hydroidolina</taxon>
        <taxon>Leptothecata</taxon>
        <taxon>Obeliida</taxon>
        <taxon>Clytiidae</taxon>
        <taxon>Clytia</taxon>
    </lineage>
</organism>
<dbReference type="InterPro" id="IPR026082">
    <property type="entry name" value="ABCA"/>
</dbReference>
<feature type="transmembrane region" description="Helical" evidence="11">
    <location>
        <begin position="786"/>
        <end position="809"/>
    </location>
</feature>
<feature type="region of interest" description="Disordered" evidence="10">
    <location>
        <begin position="2470"/>
        <end position="2503"/>
    </location>
</feature>
<keyword evidence="7" id="KW-0067">ATP-binding</keyword>
<dbReference type="Proteomes" id="UP000594262">
    <property type="component" value="Unplaced"/>
</dbReference>
<feature type="transmembrane region" description="Helical" evidence="11">
    <location>
        <begin position="1913"/>
        <end position="1935"/>
    </location>
</feature>
<dbReference type="GO" id="GO:0005524">
    <property type="term" value="F:ATP binding"/>
    <property type="evidence" value="ECO:0007669"/>
    <property type="project" value="UniProtKB-KW"/>
</dbReference>
<dbReference type="SUPFAM" id="SSF52540">
    <property type="entry name" value="P-loop containing nucleoside triphosphate hydrolases"/>
    <property type="match status" value="2"/>
</dbReference>
<dbReference type="Pfam" id="PF12698">
    <property type="entry name" value="ABC2_membrane_3"/>
    <property type="match status" value="2"/>
</dbReference>
<dbReference type="GO" id="GO:0005319">
    <property type="term" value="F:lipid transporter activity"/>
    <property type="evidence" value="ECO:0007669"/>
    <property type="project" value="TreeGrafter"/>
</dbReference>
<evidence type="ECO:0000256" key="11">
    <source>
        <dbReference type="SAM" id="Phobius"/>
    </source>
</evidence>
<feature type="transmembrane region" description="Helical" evidence="11">
    <location>
        <begin position="1578"/>
        <end position="1597"/>
    </location>
</feature>
<keyword evidence="5" id="KW-0677">Repeat</keyword>
<feature type="compositionally biased region" description="Polar residues" evidence="10">
    <location>
        <begin position="2483"/>
        <end position="2495"/>
    </location>
</feature>
<comment type="similarity">
    <text evidence="2">Belongs to the ABC transporter superfamily. ABCA family.</text>
</comment>
<dbReference type="PROSITE" id="PS50893">
    <property type="entry name" value="ABC_TRANSPORTER_2"/>
    <property type="match status" value="2"/>
</dbReference>
<dbReference type="FunFam" id="3.40.50.300:FF:000264">
    <property type="entry name" value="ATP-binding cassette, sub-family A (ABC1), member 1"/>
    <property type="match status" value="1"/>
</dbReference>
<dbReference type="Gene3D" id="3.40.50.300">
    <property type="entry name" value="P-loop containing nucleotide triphosphate hydrolases"/>
    <property type="match status" value="2"/>
</dbReference>
<feature type="domain" description="ABC transporter" evidence="12">
    <location>
        <begin position="1063"/>
        <end position="1294"/>
    </location>
</feature>
<evidence type="ECO:0000256" key="10">
    <source>
        <dbReference type="SAM" id="MobiDB-lite"/>
    </source>
</evidence>
<keyword evidence="6" id="KW-0547">Nucleotide-binding</keyword>
<feature type="domain" description="ABC transporter" evidence="12">
    <location>
        <begin position="2120"/>
        <end position="2356"/>
    </location>
</feature>
<accession>A0A7M5TST2</accession>
<evidence type="ECO:0000256" key="1">
    <source>
        <dbReference type="ARBA" id="ARBA00004141"/>
    </source>
</evidence>
<reference evidence="13" key="1">
    <citation type="submission" date="2021-01" db="UniProtKB">
        <authorList>
            <consortium name="EnsemblMetazoa"/>
        </authorList>
    </citation>
    <scope>IDENTIFICATION</scope>
</reference>
<dbReference type="GeneID" id="136807179"/>
<dbReference type="GO" id="GO:0140359">
    <property type="term" value="F:ABC-type transporter activity"/>
    <property type="evidence" value="ECO:0007669"/>
    <property type="project" value="InterPro"/>
</dbReference>
<keyword evidence="9 11" id="KW-0472">Membrane</keyword>
<feature type="region of interest" description="Disordered" evidence="10">
    <location>
        <begin position="1393"/>
        <end position="1446"/>
    </location>
</feature>